<evidence type="ECO:0000313" key="2">
    <source>
        <dbReference type="EMBL" id="CAG6624663.1"/>
    </source>
</evidence>
<organism evidence="2">
    <name type="scientific">Cacopsylla melanoneura</name>
    <dbReference type="NCBI Taxonomy" id="428564"/>
    <lineage>
        <taxon>Eukaryota</taxon>
        <taxon>Metazoa</taxon>
        <taxon>Ecdysozoa</taxon>
        <taxon>Arthropoda</taxon>
        <taxon>Hexapoda</taxon>
        <taxon>Insecta</taxon>
        <taxon>Pterygota</taxon>
        <taxon>Neoptera</taxon>
        <taxon>Paraneoptera</taxon>
        <taxon>Hemiptera</taxon>
        <taxon>Sternorrhyncha</taxon>
        <taxon>Psylloidea</taxon>
        <taxon>Psyllidae</taxon>
        <taxon>Psyllinae</taxon>
        <taxon>Cacopsylla</taxon>
    </lineage>
</organism>
<keyword evidence="1" id="KW-0472">Membrane</keyword>
<keyword evidence="1" id="KW-1133">Transmembrane helix</keyword>
<protein>
    <submittedName>
        <fullName evidence="2">Uncharacterized protein</fullName>
    </submittedName>
</protein>
<proteinExistence type="predicted"/>
<feature type="transmembrane region" description="Helical" evidence="1">
    <location>
        <begin position="20"/>
        <end position="39"/>
    </location>
</feature>
<name>A0A8D8MHF8_9HEMI</name>
<evidence type="ECO:0000256" key="1">
    <source>
        <dbReference type="SAM" id="Phobius"/>
    </source>
</evidence>
<keyword evidence="1" id="KW-0812">Transmembrane</keyword>
<sequence>MVSFRTTLWGTIVLRYLGDVMLYAQIDLIAFMAALLIFVDLSVNSIIVFLCTRIISSGSVNAFRSGIVSRRGLSRVIKMDERVGGRSPGPPESSVTGWPQIGRCCERKEIVSVTRSWP</sequence>
<dbReference type="EMBL" id="HBUF01057813">
    <property type="protein sequence ID" value="CAG6624663.1"/>
    <property type="molecule type" value="Transcribed_RNA"/>
</dbReference>
<accession>A0A8D8MHF8</accession>
<dbReference type="AlphaFoldDB" id="A0A8D8MHF8"/>
<reference evidence="2" key="1">
    <citation type="submission" date="2021-05" db="EMBL/GenBank/DDBJ databases">
        <authorList>
            <person name="Alioto T."/>
            <person name="Alioto T."/>
            <person name="Gomez Garrido J."/>
        </authorList>
    </citation>
    <scope>NUCLEOTIDE SEQUENCE</scope>
</reference>